<dbReference type="EMBL" id="FQYY01000025">
    <property type="protein sequence ID" value="SHJ26245.1"/>
    <property type="molecule type" value="Genomic_DNA"/>
</dbReference>
<evidence type="ECO:0000313" key="1">
    <source>
        <dbReference type="EMBL" id="SHJ26245.1"/>
    </source>
</evidence>
<organism evidence="1 2">
    <name type="scientific">Mesonia phycicola</name>
    <dbReference type="NCBI Taxonomy" id="579105"/>
    <lineage>
        <taxon>Bacteria</taxon>
        <taxon>Pseudomonadati</taxon>
        <taxon>Bacteroidota</taxon>
        <taxon>Flavobacteriia</taxon>
        <taxon>Flavobacteriales</taxon>
        <taxon>Flavobacteriaceae</taxon>
        <taxon>Mesonia</taxon>
    </lineage>
</organism>
<name>A0A1M6HVL1_9FLAO</name>
<dbReference type="AlphaFoldDB" id="A0A1M6HVL1"/>
<gene>
    <name evidence="1" type="ORF">SAMN04488096_1251</name>
</gene>
<keyword evidence="2" id="KW-1185">Reference proteome</keyword>
<sequence>KTVVKHMKKILLTLIFATLICSCSSTKISKNNYKYFDENNSEISKSKFDRIRSTNKFLDIPGDSTNHKKLTLRENRGKITNRPTLELLLEKQSNREIDSTKPIIILYYPGKDPCNSSGTATKESLKNWFGQLEDGIEQIAETEPIYIYKDYEGLEKYDGVMTWYKDPEATIERLFFKNHYPCSSFVVISKEGDYISYFGEFAKDYVWKAAEIMSE</sequence>
<reference evidence="1 2" key="1">
    <citation type="submission" date="2016-11" db="EMBL/GenBank/DDBJ databases">
        <authorList>
            <person name="Jaros S."/>
            <person name="Januszkiewicz K."/>
            <person name="Wedrychowicz H."/>
        </authorList>
    </citation>
    <scope>NUCLEOTIDE SEQUENCE [LARGE SCALE GENOMIC DNA]</scope>
    <source>
        <strain evidence="1 2">DSM 21425</strain>
    </source>
</reference>
<dbReference type="RefSeq" id="WP_234971644.1">
    <property type="nucleotide sequence ID" value="NZ_FQYY01000025.1"/>
</dbReference>
<feature type="non-terminal residue" evidence="1">
    <location>
        <position position="1"/>
    </location>
</feature>
<proteinExistence type="predicted"/>
<evidence type="ECO:0000313" key="2">
    <source>
        <dbReference type="Proteomes" id="UP000184225"/>
    </source>
</evidence>
<protein>
    <submittedName>
        <fullName evidence="1">Uncharacterized protein</fullName>
    </submittedName>
</protein>
<accession>A0A1M6HVL1</accession>
<dbReference type="Proteomes" id="UP000184225">
    <property type="component" value="Unassembled WGS sequence"/>
</dbReference>